<evidence type="ECO:0000313" key="10">
    <source>
        <dbReference type="EMBL" id="QSZ43115.1"/>
    </source>
</evidence>
<dbReference type="PANTHER" id="PTHR43065">
    <property type="entry name" value="SENSOR HISTIDINE KINASE"/>
    <property type="match status" value="1"/>
</dbReference>
<dbReference type="Gene3D" id="1.10.287.130">
    <property type="match status" value="1"/>
</dbReference>
<evidence type="ECO:0000256" key="5">
    <source>
        <dbReference type="ARBA" id="ARBA00022741"/>
    </source>
</evidence>
<dbReference type="PANTHER" id="PTHR43065:SF10">
    <property type="entry name" value="PEROXIDE STRESS-ACTIVATED HISTIDINE KINASE MAK3"/>
    <property type="match status" value="1"/>
</dbReference>
<reference evidence="10" key="2">
    <citation type="submission" date="2021-04" db="EMBL/GenBank/DDBJ databases">
        <title>Isolation and characterization of a novel species of the genus Sulfurimonas.</title>
        <authorList>
            <person name="Fukui M."/>
        </authorList>
    </citation>
    <scope>NUCLEOTIDE SEQUENCE</scope>
    <source>
        <strain evidence="10">H1576</strain>
    </source>
</reference>
<gene>
    <name evidence="10" type="ORF">GJV85_10925</name>
</gene>
<dbReference type="CDD" id="cd00082">
    <property type="entry name" value="HisKA"/>
    <property type="match status" value="1"/>
</dbReference>
<dbReference type="SUPFAM" id="SSF55874">
    <property type="entry name" value="ATPase domain of HSP90 chaperone/DNA topoisomerase II/histidine kinase"/>
    <property type="match status" value="1"/>
</dbReference>
<proteinExistence type="predicted"/>
<dbReference type="GO" id="GO:0005524">
    <property type="term" value="F:ATP binding"/>
    <property type="evidence" value="ECO:0007669"/>
    <property type="project" value="UniProtKB-KW"/>
</dbReference>
<keyword evidence="8" id="KW-0902">Two-component regulatory system</keyword>
<name>A0A975GDW7_9BACT</name>
<feature type="domain" description="Histidine kinase" evidence="9">
    <location>
        <begin position="45"/>
        <end position="254"/>
    </location>
</feature>
<reference evidence="10" key="1">
    <citation type="submission" date="2019-11" db="EMBL/GenBank/DDBJ databases">
        <authorList>
            <person name="Kojima H."/>
        </authorList>
    </citation>
    <scope>NUCLEOTIDE SEQUENCE</scope>
    <source>
        <strain evidence="10">H1576</strain>
    </source>
</reference>
<dbReference type="Gene3D" id="3.30.565.10">
    <property type="entry name" value="Histidine kinase-like ATPase, C-terminal domain"/>
    <property type="match status" value="1"/>
</dbReference>
<dbReference type="GO" id="GO:0000155">
    <property type="term" value="F:phosphorelay sensor kinase activity"/>
    <property type="evidence" value="ECO:0007669"/>
    <property type="project" value="InterPro"/>
</dbReference>
<dbReference type="SMART" id="SM00387">
    <property type="entry name" value="HATPase_c"/>
    <property type="match status" value="1"/>
</dbReference>
<evidence type="ECO:0000256" key="3">
    <source>
        <dbReference type="ARBA" id="ARBA00022553"/>
    </source>
</evidence>
<dbReference type="InterPro" id="IPR036097">
    <property type="entry name" value="HisK_dim/P_sf"/>
</dbReference>
<dbReference type="InterPro" id="IPR036890">
    <property type="entry name" value="HATPase_C_sf"/>
</dbReference>
<organism evidence="10 11">
    <name type="scientific">Sulfurimonas aquatica</name>
    <dbReference type="NCBI Taxonomy" id="2672570"/>
    <lineage>
        <taxon>Bacteria</taxon>
        <taxon>Pseudomonadati</taxon>
        <taxon>Campylobacterota</taxon>
        <taxon>Epsilonproteobacteria</taxon>
        <taxon>Campylobacterales</taxon>
        <taxon>Sulfurimonadaceae</taxon>
        <taxon>Sulfurimonas</taxon>
    </lineage>
</organism>
<keyword evidence="11" id="KW-1185">Reference proteome</keyword>
<keyword evidence="6 10" id="KW-0418">Kinase</keyword>
<protein>
    <recommendedName>
        <fullName evidence="2">histidine kinase</fullName>
        <ecNumber evidence="2">2.7.13.3</ecNumber>
    </recommendedName>
</protein>
<comment type="catalytic activity">
    <reaction evidence="1">
        <text>ATP + protein L-histidine = ADP + protein N-phospho-L-histidine.</text>
        <dbReference type="EC" id="2.7.13.3"/>
    </reaction>
</comment>
<keyword evidence="7" id="KW-0067">ATP-binding</keyword>
<evidence type="ECO:0000256" key="8">
    <source>
        <dbReference type="ARBA" id="ARBA00023012"/>
    </source>
</evidence>
<dbReference type="Pfam" id="PF02518">
    <property type="entry name" value="HATPase_c"/>
    <property type="match status" value="1"/>
</dbReference>
<keyword evidence="5" id="KW-0547">Nucleotide-binding</keyword>
<dbReference type="EC" id="2.7.13.3" evidence="2"/>
<evidence type="ECO:0000256" key="1">
    <source>
        <dbReference type="ARBA" id="ARBA00000085"/>
    </source>
</evidence>
<evidence type="ECO:0000256" key="6">
    <source>
        <dbReference type="ARBA" id="ARBA00022777"/>
    </source>
</evidence>
<keyword evidence="3" id="KW-0597">Phosphoprotein</keyword>
<dbReference type="KEGG" id="saqt:GJV85_10925"/>
<dbReference type="SUPFAM" id="SSF47384">
    <property type="entry name" value="Homodimeric domain of signal transducing histidine kinase"/>
    <property type="match status" value="1"/>
</dbReference>
<evidence type="ECO:0000256" key="4">
    <source>
        <dbReference type="ARBA" id="ARBA00022679"/>
    </source>
</evidence>
<dbReference type="InterPro" id="IPR003661">
    <property type="entry name" value="HisK_dim/P_dom"/>
</dbReference>
<sequence length="254" mass="29271">MEIELQNYTDQLNSKIEEEVEKNRKKDQHILNQSRLAQMGEMISMIAHQWRQPLSSIAAISATLSLDITMDKYREDFFQQRLNDIGELSKHLSSTIDDFRDFYKPNKKQALVTLDNVIQKALNIIGNSLENDNIRITSDYSSDIEISLFDNEIKQVLLNILKNSQDNFKEKNIEKARINISTKKNYISISDNGGGIADNILEKIFDPYFSTKCEKDGTGLGLYMSKMIIEEHHNAILNVFNQDNGVCFTIEFFD</sequence>
<evidence type="ECO:0000256" key="2">
    <source>
        <dbReference type="ARBA" id="ARBA00012438"/>
    </source>
</evidence>
<keyword evidence="4" id="KW-0808">Transferase</keyword>
<dbReference type="InterPro" id="IPR003594">
    <property type="entry name" value="HATPase_dom"/>
</dbReference>
<evidence type="ECO:0000256" key="7">
    <source>
        <dbReference type="ARBA" id="ARBA00022840"/>
    </source>
</evidence>
<dbReference type="PROSITE" id="PS50109">
    <property type="entry name" value="HIS_KIN"/>
    <property type="match status" value="1"/>
</dbReference>
<dbReference type="InterPro" id="IPR004358">
    <property type="entry name" value="Sig_transdc_His_kin-like_C"/>
</dbReference>
<dbReference type="Proteomes" id="UP000671852">
    <property type="component" value="Chromosome"/>
</dbReference>
<dbReference type="InterPro" id="IPR005467">
    <property type="entry name" value="His_kinase_dom"/>
</dbReference>
<evidence type="ECO:0000313" key="11">
    <source>
        <dbReference type="Proteomes" id="UP000671852"/>
    </source>
</evidence>
<dbReference type="AlphaFoldDB" id="A0A975GDW7"/>
<dbReference type="Pfam" id="PF00512">
    <property type="entry name" value="HisKA"/>
    <property type="match status" value="1"/>
</dbReference>
<dbReference type="PRINTS" id="PR00344">
    <property type="entry name" value="BCTRLSENSOR"/>
</dbReference>
<evidence type="ECO:0000259" key="9">
    <source>
        <dbReference type="PROSITE" id="PS50109"/>
    </source>
</evidence>
<dbReference type="EMBL" id="CP046072">
    <property type="protein sequence ID" value="QSZ43115.1"/>
    <property type="molecule type" value="Genomic_DNA"/>
</dbReference>
<accession>A0A975GDW7</accession>